<comment type="similarity">
    <text evidence="2">Belongs to the autoinducer-2 exporter (AI-2E) (TC 2.A.86) family.</text>
</comment>
<dbReference type="RefSeq" id="WP_187529500.1">
    <property type="nucleotide sequence ID" value="NZ_CP060724.1"/>
</dbReference>
<feature type="transmembrane region" description="Helical" evidence="6">
    <location>
        <begin position="263"/>
        <end position="285"/>
    </location>
</feature>
<feature type="transmembrane region" description="Helical" evidence="6">
    <location>
        <begin position="229"/>
        <end position="256"/>
    </location>
</feature>
<feature type="transmembrane region" description="Helical" evidence="6">
    <location>
        <begin position="60"/>
        <end position="89"/>
    </location>
</feature>
<proteinExistence type="inferred from homology"/>
<dbReference type="EMBL" id="CP060724">
    <property type="protein sequence ID" value="QNN75668.1"/>
    <property type="molecule type" value="Genomic_DNA"/>
</dbReference>
<keyword evidence="5 6" id="KW-0472">Membrane</keyword>
<evidence type="ECO:0000256" key="6">
    <source>
        <dbReference type="SAM" id="Phobius"/>
    </source>
</evidence>
<evidence type="ECO:0000256" key="4">
    <source>
        <dbReference type="ARBA" id="ARBA00022989"/>
    </source>
</evidence>
<dbReference type="KEGG" id="wdi:H9L19_01975"/>
<accession>A0A7G9T6E3</accession>
<dbReference type="Pfam" id="PF01594">
    <property type="entry name" value="AI-2E_transport"/>
    <property type="match status" value="1"/>
</dbReference>
<evidence type="ECO:0000256" key="2">
    <source>
        <dbReference type="ARBA" id="ARBA00009773"/>
    </source>
</evidence>
<organism evidence="7 8">
    <name type="scientific">Weissella diestrammenae</name>
    <dbReference type="NCBI Taxonomy" id="1162633"/>
    <lineage>
        <taxon>Bacteria</taxon>
        <taxon>Bacillati</taxon>
        <taxon>Bacillota</taxon>
        <taxon>Bacilli</taxon>
        <taxon>Lactobacillales</taxon>
        <taxon>Lactobacillaceae</taxon>
        <taxon>Weissella</taxon>
    </lineage>
</organism>
<reference evidence="7 8" key="1">
    <citation type="submission" date="2020-08" db="EMBL/GenBank/DDBJ databases">
        <title>Genome sequence of Weissella diestrammenae KACC 16890T.</title>
        <authorList>
            <person name="Hyun D.-W."/>
            <person name="Bae J.-W."/>
        </authorList>
    </citation>
    <scope>NUCLEOTIDE SEQUENCE [LARGE SCALE GENOMIC DNA]</scope>
    <source>
        <strain evidence="7 8">KACC 16890</strain>
    </source>
</reference>
<gene>
    <name evidence="7" type="ORF">H9L19_01975</name>
</gene>
<feature type="transmembrane region" description="Helical" evidence="6">
    <location>
        <begin position="297"/>
        <end position="327"/>
    </location>
</feature>
<comment type="subcellular location">
    <subcellularLocation>
        <location evidence="1">Membrane</location>
        <topology evidence="1">Multi-pass membrane protein</topology>
    </subcellularLocation>
</comment>
<evidence type="ECO:0000313" key="8">
    <source>
        <dbReference type="Proteomes" id="UP000515800"/>
    </source>
</evidence>
<dbReference type="PANTHER" id="PTHR21716">
    <property type="entry name" value="TRANSMEMBRANE PROTEIN"/>
    <property type="match status" value="1"/>
</dbReference>
<feature type="transmembrane region" description="Helical" evidence="6">
    <location>
        <begin position="20"/>
        <end position="48"/>
    </location>
</feature>
<evidence type="ECO:0000256" key="1">
    <source>
        <dbReference type="ARBA" id="ARBA00004141"/>
    </source>
</evidence>
<evidence type="ECO:0000256" key="3">
    <source>
        <dbReference type="ARBA" id="ARBA00022692"/>
    </source>
</evidence>
<keyword evidence="4 6" id="KW-1133">Transmembrane helix</keyword>
<keyword evidence="3 6" id="KW-0812">Transmembrane</keyword>
<dbReference type="InterPro" id="IPR002549">
    <property type="entry name" value="AI-2E-like"/>
</dbReference>
<dbReference type="AlphaFoldDB" id="A0A7G9T6E3"/>
<sequence length="343" mass="38317">MLDKIVAWWLKDKTQLYLTLLFLVVVVYLIRGFMPMVLLMIIFASLGINGGRFIQKYLRIPYALAVIVFYISVILALVAIVSFIAPMFYQEGVALVKAMLHGIDKYPQVASQVDKYLANTQLDDKITNGLTTVLHTSLVTLQNVWAVLTEIVIALILSFVYAISLNSIQRFGKQFMHSDFPRFFKNIYYLADKFIYILGQIIQVQLVIDVINTVLSIIGFTLLGMPSPLVLGSLVIVLGLIPVAGVLISLVPLVIIAFSAGGIWLAVELVAFILIIHTFEAYFLHPKLMASRSELPIFVTFAALIIMERLLGAWGLILGVPIVSFLLDVLNVHRFSRSDIEVL</sequence>
<dbReference type="Proteomes" id="UP000515800">
    <property type="component" value="Chromosome"/>
</dbReference>
<feature type="transmembrane region" description="Helical" evidence="6">
    <location>
        <begin position="144"/>
        <end position="163"/>
    </location>
</feature>
<dbReference type="GO" id="GO:0055085">
    <property type="term" value="P:transmembrane transport"/>
    <property type="evidence" value="ECO:0007669"/>
    <property type="project" value="TreeGrafter"/>
</dbReference>
<evidence type="ECO:0000313" key="7">
    <source>
        <dbReference type="EMBL" id="QNN75668.1"/>
    </source>
</evidence>
<keyword evidence="8" id="KW-1185">Reference proteome</keyword>
<dbReference type="GO" id="GO:0016020">
    <property type="term" value="C:membrane"/>
    <property type="evidence" value="ECO:0007669"/>
    <property type="project" value="UniProtKB-SubCell"/>
</dbReference>
<dbReference type="PANTHER" id="PTHR21716:SF62">
    <property type="entry name" value="TRANSPORT PROTEIN YDBI-RELATED"/>
    <property type="match status" value="1"/>
</dbReference>
<feature type="transmembrane region" description="Helical" evidence="6">
    <location>
        <begin position="194"/>
        <end position="223"/>
    </location>
</feature>
<name>A0A7G9T6E3_9LACO</name>
<protein>
    <submittedName>
        <fullName evidence="7">AI-2E family transporter</fullName>
    </submittedName>
</protein>
<evidence type="ECO:0000256" key="5">
    <source>
        <dbReference type="ARBA" id="ARBA00023136"/>
    </source>
</evidence>